<feature type="region of interest" description="Disordered" evidence="8">
    <location>
        <begin position="60"/>
        <end position="79"/>
    </location>
</feature>
<evidence type="ECO:0000256" key="1">
    <source>
        <dbReference type="ARBA" id="ARBA00004173"/>
    </source>
</evidence>
<evidence type="ECO:0000256" key="5">
    <source>
        <dbReference type="ARBA" id="ARBA00023274"/>
    </source>
</evidence>
<dbReference type="GO" id="GO:0006412">
    <property type="term" value="P:translation"/>
    <property type="evidence" value="ECO:0007669"/>
    <property type="project" value="InterPro"/>
</dbReference>
<evidence type="ECO:0000313" key="10">
    <source>
        <dbReference type="Proteomes" id="UP000242188"/>
    </source>
</evidence>
<keyword evidence="4" id="KW-0496">Mitochondrion</keyword>
<sequence>MSAPVRVFLATTKRLVLGNYNFPSRFVSTTSPVNSEPSLPQYTDYEVSKEDFKYVKKLLPPGTVPEPPEDGKPTTTGWVPQTGNINEKIYWIRRTKNHMLPVYLGEKNGGASQVTSIRKIEGDIWAFDKDLRHAVGKMVSKRMLTQINEVSRTIKLKGNYMKEVGEFLVKQGL</sequence>
<protein>
    <recommendedName>
        <fullName evidence="6">Large ribosomal subunit protein mL49</fullName>
    </recommendedName>
    <alternativeName>
        <fullName evidence="7">39S ribosomal protein L49, mitochondrial</fullName>
    </alternativeName>
</protein>
<dbReference type="PANTHER" id="PTHR13477:SF0">
    <property type="entry name" value="LARGE RIBOSOMAL SUBUNIT PROTEIN ML49"/>
    <property type="match status" value="1"/>
</dbReference>
<name>A0A210PUQ7_MIZYE</name>
<comment type="caution">
    <text evidence="9">The sequence shown here is derived from an EMBL/GenBank/DDBJ whole genome shotgun (WGS) entry which is preliminary data.</text>
</comment>
<accession>A0A210PUQ7</accession>
<comment type="similarity">
    <text evidence="2">Belongs to the mitochondrion-specific ribosomal protein mL49 family.</text>
</comment>
<dbReference type="PANTHER" id="PTHR13477">
    <property type="entry name" value="MITOCHONDRIAL 39S RIBOSOMAL PROTEIN L49"/>
    <property type="match status" value="1"/>
</dbReference>
<evidence type="ECO:0000256" key="2">
    <source>
        <dbReference type="ARBA" id="ARBA00005677"/>
    </source>
</evidence>
<comment type="subcellular location">
    <subcellularLocation>
        <location evidence="1">Mitochondrion</location>
    </subcellularLocation>
</comment>
<dbReference type="Gene3D" id="3.30.780.10">
    <property type="entry name" value="SUI1-like domain"/>
    <property type="match status" value="1"/>
</dbReference>
<evidence type="ECO:0000256" key="3">
    <source>
        <dbReference type="ARBA" id="ARBA00022980"/>
    </source>
</evidence>
<dbReference type="GO" id="GO:0003735">
    <property type="term" value="F:structural constituent of ribosome"/>
    <property type="evidence" value="ECO:0007669"/>
    <property type="project" value="InterPro"/>
</dbReference>
<dbReference type="STRING" id="6573.A0A210PUQ7"/>
<organism evidence="9 10">
    <name type="scientific">Mizuhopecten yessoensis</name>
    <name type="common">Japanese scallop</name>
    <name type="synonym">Patinopecten yessoensis</name>
    <dbReference type="NCBI Taxonomy" id="6573"/>
    <lineage>
        <taxon>Eukaryota</taxon>
        <taxon>Metazoa</taxon>
        <taxon>Spiralia</taxon>
        <taxon>Lophotrochozoa</taxon>
        <taxon>Mollusca</taxon>
        <taxon>Bivalvia</taxon>
        <taxon>Autobranchia</taxon>
        <taxon>Pteriomorphia</taxon>
        <taxon>Pectinida</taxon>
        <taxon>Pectinoidea</taxon>
        <taxon>Pectinidae</taxon>
        <taxon>Mizuhopecten</taxon>
    </lineage>
</organism>
<dbReference type="FunFam" id="3.30.780.10:FF:000009">
    <property type="entry name" value="39S ribosomal protein L49, mitochondrial"/>
    <property type="match status" value="1"/>
</dbReference>
<evidence type="ECO:0000256" key="7">
    <source>
        <dbReference type="ARBA" id="ARBA00035545"/>
    </source>
</evidence>
<dbReference type="GO" id="GO:0005762">
    <property type="term" value="C:mitochondrial large ribosomal subunit"/>
    <property type="evidence" value="ECO:0007669"/>
    <property type="project" value="TreeGrafter"/>
</dbReference>
<dbReference type="Proteomes" id="UP000242188">
    <property type="component" value="Unassembled WGS sequence"/>
</dbReference>
<evidence type="ECO:0000256" key="4">
    <source>
        <dbReference type="ARBA" id="ARBA00023128"/>
    </source>
</evidence>
<evidence type="ECO:0000256" key="6">
    <source>
        <dbReference type="ARBA" id="ARBA00035191"/>
    </source>
</evidence>
<dbReference type="EMBL" id="NEDP02005478">
    <property type="protein sequence ID" value="OWF40237.1"/>
    <property type="molecule type" value="Genomic_DNA"/>
</dbReference>
<dbReference type="AlphaFoldDB" id="A0A210PUQ7"/>
<dbReference type="OrthoDB" id="19439at2759"/>
<reference evidence="9 10" key="1">
    <citation type="journal article" date="2017" name="Nat. Ecol. Evol.">
        <title>Scallop genome provides insights into evolution of bilaterian karyotype and development.</title>
        <authorList>
            <person name="Wang S."/>
            <person name="Zhang J."/>
            <person name="Jiao W."/>
            <person name="Li J."/>
            <person name="Xun X."/>
            <person name="Sun Y."/>
            <person name="Guo X."/>
            <person name="Huan P."/>
            <person name="Dong B."/>
            <person name="Zhang L."/>
            <person name="Hu X."/>
            <person name="Sun X."/>
            <person name="Wang J."/>
            <person name="Zhao C."/>
            <person name="Wang Y."/>
            <person name="Wang D."/>
            <person name="Huang X."/>
            <person name="Wang R."/>
            <person name="Lv J."/>
            <person name="Li Y."/>
            <person name="Zhang Z."/>
            <person name="Liu B."/>
            <person name="Lu W."/>
            <person name="Hui Y."/>
            <person name="Liang J."/>
            <person name="Zhou Z."/>
            <person name="Hou R."/>
            <person name="Li X."/>
            <person name="Liu Y."/>
            <person name="Li H."/>
            <person name="Ning X."/>
            <person name="Lin Y."/>
            <person name="Zhao L."/>
            <person name="Xing Q."/>
            <person name="Dou J."/>
            <person name="Li Y."/>
            <person name="Mao J."/>
            <person name="Guo H."/>
            <person name="Dou H."/>
            <person name="Li T."/>
            <person name="Mu C."/>
            <person name="Jiang W."/>
            <person name="Fu Q."/>
            <person name="Fu X."/>
            <person name="Miao Y."/>
            <person name="Liu J."/>
            <person name="Yu Q."/>
            <person name="Li R."/>
            <person name="Liao H."/>
            <person name="Li X."/>
            <person name="Kong Y."/>
            <person name="Jiang Z."/>
            <person name="Chourrout D."/>
            <person name="Li R."/>
            <person name="Bao Z."/>
        </authorList>
    </citation>
    <scope>NUCLEOTIDE SEQUENCE [LARGE SCALE GENOMIC DNA]</scope>
    <source>
        <strain evidence="9 10">PY_sf001</strain>
    </source>
</reference>
<evidence type="ECO:0000256" key="8">
    <source>
        <dbReference type="SAM" id="MobiDB-lite"/>
    </source>
</evidence>
<keyword evidence="10" id="KW-1185">Reference proteome</keyword>
<dbReference type="InterPro" id="IPR007740">
    <property type="entry name" value="Ribosomal_mL49"/>
</dbReference>
<evidence type="ECO:0000313" key="9">
    <source>
        <dbReference type="EMBL" id="OWF40237.1"/>
    </source>
</evidence>
<dbReference type="Pfam" id="PF05046">
    <property type="entry name" value="Img2"/>
    <property type="match status" value="1"/>
</dbReference>
<keyword evidence="3 9" id="KW-0689">Ribosomal protein</keyword>
<proteinExistence type="inferred from homology"/>
<keyword evidence="5" id="KW-0687">Ribonucleoprotein</keyword>
<gene>
    <name evidence="9" type="ORF">KP79_PYT02280</name>
</gene>